<dbReference type="Proteomes" id="UP000179636">
    <property type="component" value="Unassembled WGS sequence"/>
</dbReference>
<accession>A0A1S1JJB7</accession>
<keyword evidence="4" id="KW-0411">Iron-sulfur</keyword>
<evidence type="ECO:0000256" key="2">
    <source>
        <dbReference type="ARBA" id="ARBA00022723"/>
    </source>
</evidence>
<dbReference type="InterPro" id="IPR006656">
    <property type="entry name" value="Mopterin_OxRdtase"/>
</dbReference>
<dbReference type="AlphaFoldDB" id="A0A1S1JJB7"/>
<comment type="caution">
    <text evidence="6">The sequence shown here is derived from an EMBL/GenBank/DDBJ whole genome shotgun (WGS) entry which is preliminary data.</text>
</comment>
<proteinExistence type="inferred from homology"/>
<dbReference type="Pfam" id="PF04879">
    <property type="entry name" value="Molybdop_Fe4S4"/>
    <property type="match status" value="1"/>
</dbReference>
<dbReference type="GO" id="GO:0051536">
    <property type="term" value="F:iron-sulfur cluster binding"/>
    <property type="evidence" value="ECO:0007669"/>
    <property type="project" value="UniProtKB-KW"/>
</dbReference>
<dbReference type="GO" id="GO:0046872">
    <property type="term" value="F:metal ion binding"/>
    <property type="evidence" value="ECO:0007669"/>
    <property type="project" value="UniProtKB-KW"/>
</dbReference>
<dbReference type="Gene3D" id="2.40.40.20">
    <property type="match status" value="1"/>
</dbReference>
<dbReference type="PROSITE" id="PS51669">
    <property type="entry name" value="4FE4S_MOW_BIS_MGD"/>
    <property type="match status" value="1"/>
</dbReference>
<dbReference type="GO" id="GO:0043546">
    <property type="term" value="F:molybdopterin cofactor binding"/>
    <property type="evidence" value="ECO:0007669"/>
    <property type="project" value="InterPro"/>
</dbReference>
<dbReference type="PANTHER" id="PTHR43742:SF2">
    <property type="entry name" value="ASSIMILATORY NITRATE REDUCTASE CATALYTIC SUBUNIT"/>
    <property type="match status" value="1"/>
</dbReference>
<dbReference type="InterPro" id="IPR006963">
    <property type="entry name" value="Mopterin_OxRdtase_4Fe-4S_dom"/>
</dbReference>
<keyword evidence="3" id="KW-0408">Iron</keyword>
<evidence type="ECO:0000259" key="5">
    <source>
        <dbReference type="PROSITE" id="PS51669"/>
    </source>
</evidence>
<dbReference type="Gene3D" id="3.40.228.10">
    <property type="entry name" value="Dimethylsulfoxide Reductase, domain 2"/>
    <property type="match status" value="1"/>
</dbReference>
<dbReference type="EMBL" id="MLHV01000043">
    <property type="protein sequence ID" value="OHT87498.1"/>
    <property type="molecule type" value="Genomic_DNA"/>
</dbReference>
<dbReference type="Gene3D" id="2.20.25.90">
    <property type="entry name" value="ADC-like domains"/>
    <property type="match status" value="1"/>
</dbReference>
<comment type="similarity">
    <text evidence="1">Belongs to the prokaryotic molybdopterin-containing oxidoreductase family.</text>
</comment>
<dbReference type="SUPFAM" id="SSF50692">
    <property type="entry name" value="ADC-like"/>
    <property type="match status" value="1"/>
</dbReference>
<dbReference type="Gene3D" id="3.40.50.740">
    <property type="match status" value="1"/>
</dbReference>
<dbReference type="InterPro" id="IPR050612">
    <property type="entry name" value="Prok_Mopterin_Oxidored"/>
</dbReference>
<accession>A0A1Q9WB97</accession>
<dbReference type="Pfam" id="PF00384">
    <property type="entry name" value="Molybdopterin"/>
    <property type="match status" value="1"/>
</dbReference>
<evidence type="ECO:0000256" key="4">
    <source>
        <dbReference type="ARBA" id="ARBA00023014"/>
    </source>
</evidence>
<dbReference type="Pfam" id="PF01568">
    <property type="entry name" value="Molydop_binding"/>
    <property type="match status" value="1"/>
</dbReference>
<name>A0A1S1JJB7_9MYCO</name>
<gene>
    <name evidence="6" type="ORF">BKG61_27970</name>
</gene>
<evidence type="ECO:0000256" key="3">
    <source>
        <dbReference type="ARBA" id="ARBA00023004"/>
    </source>
</evidence>
<dbReference type="InterPro" id="IPR006657">
    <property type="entry name" value="MoPterin_dinucl-bd_dom"/>
</dbReference>
<sequence>MTTRTVHTFCRYCLASCGLEVTVEDNRVRKIAADKLNPHTWGDFCAKGRTAGQMVEHPRRILSPMRRVGDTYVEASWDEAITDIAERMNRIIDAGGPDAVAAYYGNPAGYSSSNLVFMNAWLDAVGTHNRYAVGSVDQNALHVVAEAMYGSPLMVPVSDVDNCDYFLIVGANPAVSAWNWVESVPGGWRRALSRQRQGARIVVVDPIRTESAQAADLHLPVRPGQDWALLLAMLKVILDEGREHRGDCTELATGIADLRTLTTEADLDDLASRCDIARDVIEQVAREFASAPGAMVITRTGVSLHAAGTVAEWLGHVLNLVTGRMDRPGGRRFEPGYVDTLRLAGLAGTRPHVSRLAGRDLVAGAHALAELPDEITTPGRGQIRALLINSGNPVVSGPDGDSLDAALAQLDLLVAIDLVQRESHRHAHWLLPAVHWLERDDLLAFTSGMHDEPYVQYGVKAVEAPDGAREEWRVFTDLALAMRRPLFGAKGFNSFIRGTRWLAARVGRPGMRFGPYWMDRLIILTSRKVDGHKLSWRELKAHPHGLVLGSRRFGRFRDALRTPDHKVRAAPEEFVTRARELLAAPDPVAPEGFPFLLGNRRRRHSMNSWLNELPGLHPAGRGNEMLVHPEDAAALGIAAGDRVRLFSPTGQLEVTATLSDRPRRGVVVLDHGWGSRVFDPRHGGAPESYGVNRNLLADRAAIDPLSQTSTLGSVYVAIERV</sequence>
<evidence type="ECO:0000313" key="7">
    <source>
        <dbReference type="Proteomes" id="UP000179636"/>
    </source>
</evidence>
<reference evidence="6 7" key="1">
    <citation type="submission" date="2016-10" db="EMBL/GenBank/DDBJ databases">
        <title>Evaluation of Human, Animal and Environmental Mycobacterium chelonae Isolates by Core Genome Phylogenomic Analysis, Targeted Gene Comparison, and Anti-microbial Susceptibility Patterns: A Tale of Mistaken Identities.</title>
        <authorList>
            <person name="Fogelson S.B."/>
            <person name="Camus A.C."/>
            <person name="Lorenz W."/>
            <person name="Vasireddy R."/>
            <person name="Vasireddy S."/>
            <person name="Smith T."/>
            <person name="Brown-Elliott B.A."/>
            <person name="Wallace R.J.Jr."/>
            <person name="Hasan N.A."/>
            <person name="Reischl U."/>
            <person name="Sanchez S."/>
        </authorList>
    </citation>
    <scope>NUCLEOTIDE SEQUENCE [LARGE SCALE GENOMIC DNA]</scope>
    <source>
        <strain evidence="6 7">24999</strain>
    </source>
</reference>
<dbReference type="GO" id="GO:0016491">
    <property type="term" value="F:oxidoreductase activity"/>
    <property type="evidence" value="ECO:0007669"/>
    <property type="project" value="InterPro"/>
</dbReference>
<feature type="domain" description="4Fe-4S Mo/W bis-MGD-type" evidence="5">
    <location>
        <begin position="3"/>
        <end position="59"/>
    </location>
</feature>
<dbReference type="RefSeq" id="WP_070946977.1">
    <property type="nucleotide sequence ID" value="NZ_MLCL01000042.1"/>
</dbReference>
<evidence type="ECO:0000256" key="1">
    <source>
        <dbReference type="ARBA" id="ARBA00010312"/>
    </source>
</evidence>
<evidence type="ECO:0000313" key="6">
    <source>
        <dbReference type="EMBL" id="OHT87498.1"/>
    </source>
</evidence>
<dbReference type="InterPro" id="IPR009010">
    <property type="entry name" value="Asp_de-COase-like_dom_sf"/>
</dbReference>
<protein>
    <submittedName>
        <fullName evidence="6">Formate dehydrogenase</fullName>
    </submittedName>
</protein>
<organism evidence="6 7">
    <name type="scientific">Mycobacterium syngnathidarum</name>
    <dbReference type="NCBI Taxonomy" id="1908205"/>
    <lineage>
        <taxon>Bacteria</taxon>
        <taxon>Bacillati</taxon>
        <taxon>Actinomycetota</taxon>
        <taxon>Actinomycetes</taxon>
        <taxon>Mycobacteriales</taxon>
        <taxon>Mycobacteriaceae</taxon>
        <taxon>Mycobacterium</taxon>
    </lineage>
</organism>
<dbReference type="OrthoDB" id="7376058at2"/>
<dbReference type="PANTHER" id="PTHR43742">
    <property type="entry name" value="TRIMETHYLAMINE-N-OXIDE REDUCTASE"/>
    <property type="match status" value="1"/>
</dbReference>
<keyword evidence="7" id="KW-1185">Reference proteome</keyword>
<dbReference type="STRING" id="1908205.BKG60_13020"/>
<dbReference type="SMART" id="SM00926">
    <property type="entry name" value="Molybdop_Fe4S4"/>
    <property type="match status" value="1"/>
</dbReference>
<dbReference type="SUPFAM" id="SSF53706">
    <property type="entry name" value="Formate dehydrogenase/DMSO reductase, domains 1-3"/>
    <property type="match status" value="1"/>
</dbReference>
<keyword evidence="2" id="KW-0479">Metal-binding</keyword>